<feature type="region of interest" description="Disordered" evidence="1">
    <location>
        <begin position="58"/>
        <end position="101"/>
    </location>
</feature>
<accession>A0AAV3NZ56</accession>
<feature type="compositionally biased region" description="Basic and acidic residues" evidence="1">
    <location>
        <begin position="746"/>
        <end position="772"/>
    </location>
</feature>
<proteinExistence type="predicted"/>
<sequence length="1022" mass="114020">MGPVSASMLDGVTLEASNSNSLELGWKSVTKGKRSKKHVGRNVNEIIKVGGRSPKKFDGSVTRKLVSNGSDHIPPKKRRGPLLDLTPLRTPGPQSSPHEDFKLQSKELCKPSVTKPKVDSAGFPDEDFAGIALLAAAACIEGIDDASHFNVIEQHPTPEKASVSASREPIKCSISIEKQNSPIDMVKESTDSQCSSLANGASLSQSVQVNEDVVVNDLEAAKVDRFHWDLNIEMDAWEKPLEDSAGETPSVDVSYHSLEVEKLQGDGCRVSVKSDYDVTENSRPLCQVELINSEPANNTDRARNVSVLDVCPAKLTNDLAGQKLSSNLGSPSVQSHQVSCAYFDEGPPSTASGNTSIVCETAKVINEDIPSRKDKNCMENIDLTILERFPHESDINDVTTASADEASYLPDSFGNNSPTPEGHTISIAVPDSTVIEAAPLPFPSMKDDGSPSCNLSSCSAKVDSNLGNCPRFDVSQGHVSNTVDSKDMTRLQDGNDSPYEDGELRLSIPCSWEENELDYGDNDCVDYESDCVDYPGSEVVEAGSDGSLGVEKQNLPVRETSISELGPSGSLKNYMIGGAGVGGIMVQSCDRMGYYMRDNNLGRRHSSYHLGGIETKGSHQEEMYSRKNRVKSQSLDEGSGYMDVMEKTNTGYLQQNNRSRIYSRPIRDVNPDKFMGRQRSSFHVRERNGEGDQWGSRSHMNHGPAGPKYYKPRNMTADFEKISGLNSEDNRQSMYYSSKASYQADNRRLPYEMDDHFRVQRRTPENTDRSRTDSGNYRQGVSRGNRNECYDPSHEKRTFPSSHMPRYFSKRELSHSPPSGRVSQSAIARRRSRSRSRSRSPYGGRRYTRPNFRSEARVDREKLPFQKPSFHSEHPGNARDGYSAQRNSRWVDNHNFVENLRNRKSSVSTSERIFRYNSISSDGRYKEDNYYRPGNRHGRFPPVAGAGRGCNFGKKYDDRRDERVDGMHRTRHSDTNDVAVGRYKHDPEDNFDGNISRKEDVRNTEHRYVARSSNEDRRSFKV</sequence>
<feature type="compositionally biased region" description="Basic and acidic residues" evidence="1">
    <location>
        <begin position="785"/>
        <end position="798"/>
    </location>
</feature>
<gene>
    <name evidence="2" type="ORF">LIER_04334</name>
</gene>
<evidence type="ECO:0000256" key="1">
    <source>
        <dbReference type="SAM" id="MobiDB-lite"/>
    </source>
</evidence>
<feature type="compositionally biased region" description="Basic and acidic residues" evidence="1">
    <location>
        <begin position="995"/>
        <end position="1022"/>
    </location>
</feature>
<evidence type="ECO:0000313" key="2">
    <source>
        <dbReference type="EMBL" id="GAA0143721.1"/>
    </source>
</evidence>
<feature type="compositionally biased region" description="Basic and acidic residues" evidence="1">
    <location>
        <begin position="616"/>
        <end position="625"/>
    </location>
</feature>
<feature type="compositionally biased region" description="Polar residues" evidence="1">
    <location>
        <begin position="773"/>
        <end position="784"/>
    </location>
</feature>
<feature type="region of interest" description="Disordered" evidence="1">
    <location>
        <begin position="616"/>
        <end position="635"/>
    </location>
</feature>
<organism evidence="2 3">
    <name type="scientific">Lithospermum erythrorhizon</name>
    <name type="common">Purple gromwell</name>
    <name type="synonym">Lithospermum officinale var. erythrorhizon</name>
    <dbReference type="NCBI Taxonomy" id="34254"/>
    <lineage>
        <taxon>Eukaryota</taxon>
        <taxon>Viridiplantae</taxon>
        <taxon>Streptophyta</taxon>
        <taxon>Embryophyta</taxon>
        <taxon>Tracheophyta</taxon>
        <taxon>Spermatophyta</taxon>
        <taxon>Magnoliopsida</taxon>
        <taxon>eudicotyledons</taxon>
        <taxon>Gunneridae</taxon>
        <taxon>Pentapetalae</taxon>
        <taxon>asterids</taxon>
        <taxon>lamiids</taxon>
        <taxon>Boraginales</taxon>
        <taxon>Boraginaceae</taxon>
        <taxon>Boraginoideae</taxon>
        <taxon>Lithospermeae</taxon>
        <taxon>Lithospermum</taxon>
    </lineage>
</organism>
<feature type="region of interest" description="Disordered" evidence="1">
    <location>
        <begin position="980"/>
        <end position="1022"/>
    </location>
</feature>
<dbReference type="EMBL" id="BAABME010000550">
    <property type="protein sequence ID" value="GAA0143721.1"/>
    <property type="molecule type" value="Genomic_DNA"/>
</dbReference>
<dbReference type="AlphaFoldDB" id="A0AAV3NZ56"/>
<dbReference type="PANTHER" id="PTHR34536">
    <property type="entry name" value="DENTIN SIALOPHOSPHOPROTEIN-LIKE PROTEIN"/>
    <property type="match status" value="1"/>
</dbReference>
<name>A0AAV3NZ56_LITER</name>
<evidence type="ECO:0000313" key="3">
    <source>
        <dbReference type="Proteomes" id="UP001454036"/>
    </source>
</evidence>
<feature type="compositionally biased region" description="Basic and acidic residues" evidence="1">
    <location>
        <begin position="852"/>
        <end position="877"/>
    </location>
</feature>
<protein>
    <submittedName>
        <fullName evidence="2">Uncharacterized protein</fullName>
    </submittedName>
</protein>
<reference evidence="2 3" key="1">
    <citation type="submission" date="2024-01" db="EMBL/GenBank/DDBJ databases">
        <title>The complete chloroplast genome sequence of Lithospermum erythrorhizon: insights into the phylogenetic relationship among Boraginaceae species and the maternal lineages of purple gromwells.</title>
        <authorList>
            <person name="Okada T."/>
            <person name="Watanabe K."/>
        </authorList>
    </citation>
    <scope>NUCLEOTIDE SEQUENCE [LARGE SCALE GENOMIC DNA]</scope>
</reference>
<feature type="compositionally biased region" description="Basic residues" evidence="1">
    <location>
        <begin position="828"/>
        <end position="838"/>
    </location>
</feature>
<keyword evidence="3" id="KW-1185">Reference proteome</keyword>
<feature type="region of interest" description="Disordered" evidence="1">
    <location>
        <begin position="682"/>
        <end position="712"/>
    </location>
</feature>
<dbReference type="Proteomes" id="UP001454036">
    <property type="component" value="Unassembled WGS sequence"/>
</dbReference>
<comment type="caution">
    <text evidence="2">The sequence shown here is derived from an EMBL/GenBank/DDBJ whole genome shotgun (WGS) entry which is preliminary data.</text>
</comment>
<feature type="region of interest" description="Disordered" evidence="1">
    <location>
        <begin position="477"/>
        <end position="502"/>
    </location>
</feature>
<feature type="region of interest" description="Disordered" evidence="1">
    <location>
        <begin position="746"/>
        <end position="886"/>
    </location>
</feature>
<dbReference type="PANTHER" id="PTHR34536:SF6">
    <property type="entry name" value="DENTIN SIALOPHOSPHOPROTEIN-LIKE PROTEIN"/>
    <property type="match status" value="1"/>
</dbReference>